<dbReference type="InterPro" id="IPR036390">
    <property type="entry name" value="WH_DNA-bd_sf"/>
</dbReference>
<dbReference type="GO" id="GO:0005096">
    <property type="term" value="F:GTPase activator activity"/>
    <property type="evidence" value="ECO:0007669"/>
    <property type="project" value="UniProtKB-KW"/>
</dbReference>
<protein>
    <submittedName>
        <fullName evidence="4">DEP domain-containing 1A isoform X1</fullName>
    </submittedName>
</protein>
<sequence>MSDNTEPAISQELKAWLVSTIAESISKASSMKQLLTKTIPSHIYPLAQRTLSPQSRKSHAPAKSQKLTVTHPAQTIFDPLEGSTSHRGDEIEDYYLGYSDEDPSANALGDTPSEFVKETFITQKDTDANVPMQKWNEVTKFFRAGMPLKKHRVHFKLYANCFTASEAIDWLHHLLKSNSNFGAEVTRQQTIQLLRKFLKNHVIEDLKGRWGSEDLDDNNALYRFPSTSPVKTVPSRHPLWKRSSLENVFKERDNLFKLPHFSRRTPKKPDFKDEQENDMCETEEDFVNDGPKELSKKDIEEIWGNITLIHLQKILALPSLEEVLNPAQINPNHIMYNMTHTSKHGVVVLEEKTDDLPHWVLSAMKCLANWPRNNDMSQATYVGFERDVFRTVADYFLGLPEPLLTFEYYELFVNILVVCGYITVPNRLNEKHTLQKNMSSQQHSKMLHSNHANFKSTECLLLSLLRKVPNEEEEEEDDQSFGEIAREQIGAHTRLSNSICRNQKDGKLVGGSCQNLSFPQNGMAAPSKMKARSCSMEPILDLDSKINGQHSPDSTAVPSKKKSESIHFLPSNYTEQRPSDCRTSFDSHNRLRSRRLSRSHSMGDDLESCSSINTPVAEITVRPGQYRTQKRLPSLTESESMDLGITVTKRLCQSSMELSNSTVHTNFSQNCPGTQRLLQPHLERVAIEALQLCCLLLPPANRRKLQLLMRMISRMSQNVDMPRLHDAMGTRSLMIQTFSRCVLCCAEEVDLDELLATRLVSFLLDHHQDVLQVPCYLQTAVLDHMQYLRQAHVKVADGVPAYYFCKQISKQEFEAQRLTTSQAAIEELLENIIKDRNLSVKDKKKKLRQFQKEYPEIYHSRFPTTESEAKLFEHKPTIKQPMLVLKKPKFRSIRY</sequence>
<reference evidence="4" key="1">
    <citation type="submission" date="2022-03" db="EMBL/GenBank/DDBJ databases">
        <authorList>
            <person name="Alioto T."/>
            <person name="Alioto T."/>
            <person name="Gomez Garrido J."/>
        </authorList>
    </citation>
    <scope>NUCLEOTIDE SEQUENCE</scope>
</reference>
<dbReference type="PANTHER" id="PTHR16206">
    <property type="entry name" value="DEP DOMAIN-CONTAINING"/>
    <property type="match status" value="1"/>
</dbReference>
<dbReference type="Gene3D" id="1.10.10.10">
    <property type="entry name" value="Winged helix-like DNA-binding domain superfamily/Winged helix DNA-binding domain"/>
    <property type="match status" value="1"/>
</dbReference>
<feature type="domain" description="DEP" evidence="3">
    <location>
        <begin position="142"/>
        <end position="226"/>
    </location>
</feature>
<dbReference type="GO" id="GO:0017053">
    <property type="term" value="C:transcription repressor complex"/>
    <property type="evidence" value="ECO:0007669"/>
    <property type="project" value="TreeGrafter"/>
</dbReference>
<dbReference type="InterPro" id="IPR008936">
    <property type="entry name" value="Rho_GTPase_activation_prot"/>
</dbReference>
<organism evidence="4 5">
    <name type="scientific">Pelobates cultripes</name>
    <name type="common">Western spadefoot toad</name>
    <dbReference type="NCBI Taxonomy" id="61616"/>
    <lineage>
        <taxon>Eukaryota</taxon>
        <taxon>Metazoa</taxon>
        <taxon>Chordata</taxon>
        <taxon>Craniata</taxon>
        <taxon>Vertebrata</taxon>
        <taxon>Euteleostomi</taxon>
        <taxon>Amphibia</taxon>
        <taxon>Batrachia</taxon>
        <taxon>Anura</taxon>
        <taxon>Pelobatoidea</taxon>
        <taxon>Pelobatidae</taxon>
        <taxon>Pelobates</taxon>
    </lineage>
</organism>
<dbReference type="PANTHER" id="PTHR16206:SF12">
    <property type="entry name" value="DEP DOMAIN-CONTAINING PROTEIN 1A"/>
    <property type="match status" value="1"/>
</dbReference>
<dbReference type="SUPFAM" id="SSF48350">
    <property type="entry name" value="GTPase activation domain, GAP"/>
    <property type="match status" value="1"/>
</dbReference>
<evidence type="ECO:0000256" key="1">
    <source>
        <dbReference type="ARBA" id="ARBA00022468"/>
    </source>
</evidence>
<evidence type="ECO:0000256" key="2">
    <source>
        <dbReference type="SAM" id="MobiDB-lite"/>
    </source>
</evidence>
<feature type="compositionally biased region" description="Basic and acidic residues" evidence="2">
    <location>
        <begin position="577"/>
        <end position="586"/>
    </location>
</feature>
<feature type="compositionally biased region" description="Polar residues" evidence="2">
    <location>
        <begin position="546"/>
        <end position="557"/>
    </location>
</feature>
<keyword evidence="1" id="KW-0343">GTPase activation</keyword>
<evidence type="ECO:0000259" key="3">
    <source>
        <dbReference type="PROSITE" id="PS50186"/>
    </source>
</evidence>
<feature type="region of interest" description="Disordered" evidence="2">
    <location>
        <begin position="50"/>
        <end position="87"/>
    </location>
</feature>
<dbReference type="GO" id="GO:0035556">
    <property type="term" value="P:intracellular signal transduction"/>
    <property type="evidence" value="ECO:0007669"/>
    <property type="project" value="InterPro"/>
</dbReference>
<proteinExistence type="predicted"/>
<evidence type="ECO:0000313" key="5">
    <source>
        <dbReference type="Proteomes" id="UP001295444"/>
    </source>
</evidence>
<name>A0AAD1SSH9_PELCU</name>
<dbReference type="Pfam" id="PF00610">
    <property type="entry name" value="DEP"/>
    <property type="match status" value="1"/>
</dbReference>
<dbReference type="AlphaFoldDB" id="A0AAD1SSH9"/>
<dbReference type="SUPFAM" id="SSF46785">
    <property type="entry name" value="Winged helix' DNA-binding domain"/>
    <property type="match status" value="1"/>
</dbReference>
<gene>
    <name evidence="4" type="ORF">PECUL_23A051044</name>
</gene>
<dbReference type="FunFam" id="1.10.10.10:FF:000182">
    <property type="entry name" value="DEP domain-containing protein 1B isoform 1"/>
    <property type="match status" value="1"/>
</dbReference>
<dbReference type="SMART" id="SM00049">
    <property type="entry name" value="DEP"/>
    <property type="match status" value="1"/>
</dbReference>
<dbReference type="Gene3D" id="1.10.555.10">
    <property type="entry name" value="Rho GTPase activation protein"/>
    <property type="match status" value="1"/>
</dbReference>
<feature type="region of interest" description="Disordered" evidence="2">
    <location>
        <begin position="544"/>
        <end position="586"/>
    </location>
</feature>
<dbReference type="PROSITE" id="PS50186">
    <property type="entry name" value="DEP"/>
    <property type="match status" value="1"/>
</dbReference>
<dbReference type="Proteomes" id="UP001295444">
    <property type="component" value="Chromosome 08"/>
</dbReference>
<accession>A0AAD1SSH9</accession>
<dbReference type="EMBL" id="OW240919">
    <property type="protein sequence ID" value="CAH2311003.1"/>
    <property type="molecule type" value="Genomic_DNA"/>
</dbReference>
<dbReference type="InterPro" id="IPR036388">
    <property type="entry name" value="WH-like_DNA-bd_sf"/>
</dbReference>
<dbReference type="CDD" id="cd04405">
    <property type="entry name" value="RhoGAP_BRCC3-like"/>
    <property type="match status" value="1"/>
</dbReference>
<evidence type="ECO:0000313" key="4">
    <source>
        <dbReference type="EMBL" id="CAH2311003.1"/>
    </source>
</evidence>
<dbReference type="InterPro" id="IPR000591">
    <property type="entry name" value="DEP_dom"/>
</dbReference>
<dbReference type="GO" id="GO:0005634">
    <property type="term" value="C:nucleus"/>
    <property type="evidence" value="ECO:0007669"/>
    <property type="project" value="TreeGrafter"/>
</dbReference>
<keyword evidence="5" id="KW-1185">Reference proteome</keyword>